<keyword evidence="6" id="KW-1133">Transmembrane helix</keyword>
<accession>A0A9D4G3H9</accession>
<dbReference type="GO" id="GO:0005615">
    <property type="term" value="C:extracellular space"/>
    <property type="evidence" value="ECO:0007669"/>
    <property type="project" value="UniProtKB-KW"/>
</dbReference>
<name>A0A9D4G3H9_DREPO</name>
<evidence type="ECO:0000313" key="9">
    <source>
        <dbReference type="Proteomes" id="UP000828390"/>
    </source>
</evidence>
<keyword evidence="3" id="KW-0202">Cytokine</keyword>
<keyword evidence="9" id="KW-1185">Reference proteome</keyword>
<dbReference type="SUPFAM" id="SSF49842">
    <property type="entry name" value="TNF-like"/>
    <property type="match status" value="1"/>
</dbReference>
<dbReference type="GO" id="GO:0006955">
    <property type="term" value="P:immune response"/>
    <property type="evidence" value="ECO:0007669"/>
    <property type="project" value="InterPro"/>
</dbReference>
<dbReference type="EMBL" id="JAIWYP010000006">
    <property type="protein sequence ID" value="KAH3809641.1"/>
    <property type="molecule type" value="Genomic_DNA"/>
</dbReference>
<evidence type="ECO:0000256" key="1">
    <source>
        <dbReference type="ARBA" id="ARBA00004370"/>
    </source>
</evidence>
<dbReference type="InterPro" id="IPR008983">
    <property type="entry name" value="Tumour_necrosis_fac-like_dom"/>
</dbReference>
<reference evidence="8" key="2">
    <citation type="submission" date="2020-11" db="EMBL/GenBank/DDBJ databases">
        <authorList>
            <person name="McCartney M.A."/>
            <person name="Auch B."/>
            <person name="Kono T."/>
            <person name="Mallez S."/>
            <person name="Becker A."/>
            <person name="Gohl D.M."/>
            <person name="Silverstein K.A.T."/>
            <person name="Koren S."/>
            <person name="Bechman K.B."/>
            <person name="Herman A."/>
            <person name="Abrahante J.E."/>
            <person name="Garbe J."/>
        </authorList>
    </citation>
    <scope>NUCLEOTIDE SEQUENCE</scope>
    <source>
        <strain evidence="8">Duluth1</strain>
        <tissue evidence="8">Whole animal</tissue>
    </source>
</reference>
<dbReference type="GO" id="GO:0005125">
    <property type="term" value="F:cytokine activity"/>
    <property type="evidence" value="ECO:0007669"/>
    <property type="project" value="UniProtKB-KW"/>
</dbReference>
<dbReference type="PANTHER" id="PTHR11471">
    <property type="entry name" value="TUMOR NECROSIS FACTOR FAMILY MEMBER"/>
    <property type="match status" value="1"/>
</dbReference>
<dbReference type="AlphaFoldDB" id="A0A9D4G3H9"/>
<reference evidence="8" key="1">
    <citation type="journal article" date="2019" name="bioRxiv">
        <title>The Genome of the Zebra Mussel, Dreissena polymorpha: A Resource for Invasive Species Research.</title>
        <authorList>
            <person name="McCartney M.A."/>
            <person name="Auch B."/>
            <person name="Kono T."/>
            <person name="Mallez S."/>
            <person name="Zhang Y."/>
            <person name="Obille A."/>
            <person name="Becker A."/>
            <person name="Abrahante J.E."/>
            <person name="Garbe J."/>
            <person name="Badalamenti J.P."/>
            <person name="Herman A."/>
            <person name="Mangelson H."/>
            <person name="Liachko I."/>
            <person name="Sullivan S."/>
            <person name="Sone E.D."/>
            <person name="Koren S."/>
            <person name="Silverstein K.A.T."/>
            <person name="Beckman K.B."/>
            <person name="Gohl D.M."/>
        </authorList>
    </citation>
    <scope>NUCLEOTIDE SEQUENCE</scope>
    <source>
        <strain evidence="8">Duluth1</strain>
        <tissue evidence="8">Whole animal</tissue>
    </source>
</reference>
<dbReference type="SMART" id="SM00207">
    <property type="entry name" value="TNF"/>
    <property type="match status" value="1"/>
</dbReference>
<dbReference type="InterPro" id="IPR006052">
    <property type="entry name" value="TNF_dom"/>
</dbReference>
<dbReference type="Gene3D" id="2.60.120.40">
    <property type="match status" value="1"/>
</dbReference>
<dbReference type="Pfam" id="PF00229">
    <property type="entry name" value="TNF"/>
    <property type="match status" value="1"/>
</dbReference>
<dbReference type="PROSITE" id="PS50049">
    <property type="entry name" value="THD_2"/>
    <property type="match status" value="1"/>
</dbReference>
<evidence type="ECO:0000313" key="8">
    <source>
        <dbReference type="EMBL" id="KAH3809641.1"/>
    </source>
</evidence>
<dbReference type="PANTHER" id="PTHR11471:SF13">
    <property type="entry name" value="TNF FAMILY PROFILE DOMAIN-CONTAINING PROTEIN"/>
    <property type="match status" value="1"/>
</dbReference>
<keyword evidence="6" id="KW-0812">Transmembrane</keyword>
<dbReference type="OrthoDB" id="6099022at2759"/>
<feature type="domain" description="THD" evidence="7">
    <location>
        <begin position="211"/>
        <end position="360"/>
    </location>
</feature>
<evidence type="ECO:0000256" key="5">
    <source>
        <dbReference type="SAM" id="MobiDB-lite"/>
    </source>
</evidence>
<gene>
    <name evidence="8" type="ORF">DPMN_138016</name>
</gene>
<proteinExistence type="inferred from homology"/>
<feature type="region of interest" description="Disordered" evidence="5">
    <location>
        <begin position="77"/>
        <end position="97"/>
    </location>
</feature>
<comment type="caution">
    <text evidence="8">The sequence shown here is derived from an EMBL/GenBank/DDBJ whole genome shotgun (WGS) entry which is preliminary data.</text>
</comment>
<keyword evidence="4 6" id="KW-0472">Membrane</keyword>
<evidence type="ECO:0000259" key="7">
    <source>
        <dbReference type="PROSITE" id="PS50049"/>
    </source>
</evidence>
<comment type="subcellular location">
    <subcellularLocation>
        <location evidence="1">Membrane</location>
    </subcellularLocation>
</comment>
<evidence type="ECO:0000256" key="6">
    <source>
        <dbReference type="SAM" id="Phobius"/>
    </source>
</evidence>
<dbReference type="Proteomes" id="UP000828390">
    <property type="component" value="Unassembled WGS sequence"/>
</dbReference>
<feature type="transmembrane region" description="Helical" evidence="6">
    <location>
        <begin position="107"/>
        <end position="128"/>
    </location>
</feature>
<dbReference type="GO" id="GO:0016020">
    <property type="term" value="C:membrane"/>
    <property type="evidence" value="ECO:0007669"/>
    <property type="project" value="UniProtKB-SubCell"/>
</dbReference>
<dbReference type="GO" id="GO:0005164">
    <property type="term" value="F:tumor necrosis factor receptor binding"/>
    <property type="evidence" value="ECO:0007669"/>
    <property type="project" value="InterPro"/>
</dbReference>
<sequence>MGNSPSSQRRQPDEADKAVNIIYNPKISTTKQNVDFVDVEEVKTLIPQTTKPTYNKEESAAQDDDWDVLDYETKRESKVESGKTDIEETTKGKNNKKNAEKQIRLRIIFFFILNCALFVLICVTAYYLTNERAPPEPNYKLCLKCEDIRGHPDDPLEHIVETDGTCCLDNNENLKYLVEPYASRWMKMKMHEENATFKVCNNVSRAPTEKPSIKVMGLSHVQPHEHHRLHWNQKHEMAIKPDETLIKYRPDDGQIEIMKTGLYHVYNQVHFKIARGTAYNPAHMGHWVYVKRAGTIEQSEDVLMHNMETECEGPGSEIITSSYLGSDFQLQEGDRLYVKVNKKDTVIPEPHLNYFGVHML</sequence>
<organism evidence="8 9">
    <name type="scientific">Dreissena polymorpha</name>
    <name type="common">Zebra mussel</name>
    <name type="synonym">Mytilus polymorpha</name>
    <dbReference type="NCBI Taxonomy" id="45954"/>
    <lineage>
        <taxon>Eukaryota</taxon>
        <taxon>Metazoa</taxon>
        <taxon>Spiralia</taxon>
        <taxon>Lophotrochozoa</taxon>
        <taxon>Mollusca</taxon>
        <taxon>Bivalvia</taxon>
        <taxon>Autobranchia</taxon>
        <taxon>Heteroconchia</taxon>
        <taxon>Euheterodonta</taxon>
        <taxon>Imparidentia</taxon>
        <taxon>Neoheterodontei</taxon>
        <taxon>Myida</taxon>
        <taxon>Dreissenoidea</taxon>
        <taxon>Dreissenidae</taxon>
        <taxon>Dreissena</taxon>
    </lineage>
</organism>
<protein>
    <recommendedName>
        <fullName evidence="7">THD domain-containing protein</fullName>
    </recommendedName>
</protein>
<evidence type="ECO:0000256" key="3">
    <source>
        <dbReference type="ARBA" id="ARBA00022514"/>
    </source>
</evidence>
<comment type="similarity">
    <text evidence="2">Belongs to the tumor necrosis factor family.</text>
</comment>
<evidence type="ECO:0000256" key="4">
    <source>
        <dbReference type="ARBA" id="ARBA00023136"/>
    </source>
</evidence>
<evidence type="ECO:0000256" key="2">
    <source>
        <dbReference type="ARBA" id="ARBA00008670"/>
    </source>
</evidence>